<dbReference type="InterPro" id="IPR012340">
    <property type="entry name" value="NA-bd_OB-fold"/>
</dbReference>
<dbReference type="EC" id="3.1.13.1" evidence="8"/>
<sequence>MNAKQSILQKIKDGTFALLTDEEIAKRLKLGRKESLGLRDILRALVREGELLSDSRYRYGTAEQFGAKKGTFSGNERGFGFVIPEDGTPDLFIPRRAVKNALHGDTVLVIPVRGRSDDEGEILAVLSRGYTELVGTFRREGKIGYLHPDERKYTRDVLILPGKTNNCPPESKAVAKIVSFRPDNTPVGEIKEVLGEKGDFFAEELSLIRAHHLYETFPEDVLEEAKKQEDRFFDEKDLRSRLDLRGELIITIDGEDTRDIDDAISVSEKDGIFSLGVHIADVTHYVTRNSVLDREAFKRGTSVYFPDRVLPMLPPALSNGICSLNEGVERLTLSCLMQVDRSGKVVKGRVVPSVIRSRHRMTYTEVTKLYERDEETVKKYSDLVEMIDTAVRLTKILKDARSAKGGVAMDLKEAKILYVDGKIVIPEYERTISHELIEQFMVLANETVASLMTEKKMPFVYRVHESPSEEKAKDFVKFLSEAGVNVKFNPAKVTPFDYQELLRSLEGNALYPLVNRVMLRSMMKAKYSAENVGHFGLASECYCHFTSPIRRYPDLCIHRIIKESLSRPEETKEKYKNFVVEAAYRSSECERNATDAERDVDALYTVAYMQDKIGETFEATVSGVTSFGLFAELSNTIEGFLPVETLPDDYYEFIEEQFRLRGTRQSFRLGERLLIQVAGVDWGMRRTQFKLLAVLDQA</sequence>
<dbReference type="Gene3D" id="2.40.50.140">
    <property type="entry name" value="Nucleic acid-binding proteins"/>
    <property type="match status" value="2"/>
</dbReference>
<dbReference type="InterPro" id="IPR003029">
    <property type="entry name" value="S1_domain"/>
</dbReference>
<dbReference type="Pfam" id="PF00575">
    <property type="entry name" value="S1"/>
    <property type="match status" value="1"/>
</dbReference>
<evidence type="ECO:0000256" key="4">
    <source>
        <dbReference type="ARBA" id="ARBA00022722"/>
    </source>
</evidence>
<dbReference type="GO" id="GO:0005829">
    <property type="term" value="C:cytosol"/>
    <property type="evidence" value="ECO:0007669"/>
    <property type="project" value="TreeGrafter"/>
</dbReference>
<dbReference type="GO" id="GO:0003723">
    <property type="term" value="F:RNA binding"/>
    <property type="evidence" value="ECO:0007669"/>
    <property type="project" value="UniProtKB-UniRule"/>
</dbReference>
<comment type="subcellular location">
    <subcellularLocation>
        <location evidence="2 8">Cytoplasm</location>
    </subcellularLocation>
</comment>
<evidence type="ECO:0000256" key="2">
    <source>
        <dbReference type="ARBA" id="ARBA00004496"/>
    </source>
</evidence>
<dbReference type="SMART" id="SM00955">
    <property type="entry name" value="RNB"/>
    <property type="match status" value="1"/>
</dbReference>
<dbReference type="EMBL" id="DXBB01000044">
    <property type="protein sequence ID" value="HIZ72454.1"/>
    <property type="molecule type" value="Genomic_DNA"/>
</dbReference>
<dbReference type="PANTHER" id="PTHR23355:SF9">
    <property type="entry name" value="DIS3-LIKE EXONUCLEASE 2"/>
    <property type="match status" value="1"/>
</dbReference>
<keyword evidence="6 8" id="KW-0269">Exonuclease</keyword>
<organism evidence="10 11">
    <name type="scientific">Candidatus Gallimonas intestinavium</name>
    <dbReference type="NCBI Taxonomy" id="2838603"/>
    <lineage>
        <taxon>Bacteria</taxon>
        <taxon>Bacillati</taxon>
        <taxon>Bacillota</taxon>
        <taxon>Clostridia</taxon>
        <taxon>Candidatus Gallimonas</taxon>
    </lineage>
</organism>
<dbReference type="SMART" id="SM00357">
    <property type="entry name" value="CSP"/>
    <property type="match status" value="1"/>
</dbReference>
<dbReference type="CDD" id="cd04471">
    <property type="entry name" value="S1_RNase_R"/>
    <property type="match status" value="1"/>
</dbReference>
<dbReference type="NCBIfam" id="TIGR00358">
    <property type="entry name" value="3_prime_RNase"/>
    <property type="match status" value="1"/>
</dbReference>
<accession>A0A9D2G3K1</accession>
<keyword evidence="5 8" id="KW-0378">Hydrolase</keyword>
<dbReference type="Pfam" id="PF00773">
    <property type="entry name" value="RNB"/>
    <property type="match status" value="1"/>
</dbReference>
<name>A0A9D2G3K1_9FIRM</name>
<dbReference type="InterPro" id="IPR001900">
    <property type="entry name" value="RNase_II/R"/>
</dbReference>
<evidence type="ECO:0000256" key="1">
    <source>
        <dbReference type="ARBA" id="ARBA00001849"/>
    </source>
</evidence>
<protein>
    <recommendedName>
        <fullName evidence="8">Ribonuclease R</fullName>
        <shortName evidence="8">RNase R</shortName>
        <ecNumber evidence="8">3.1.13.1</ecNumber>
    </recommendedName>
</protein>
<dbReference type="Pfam" id="PF17876">
    <property type="entry name" value="CSD2"/>
    <property type="match status" value="1"/>
</dbReference>
<dbReference type="SMART" id="SM00316">
    <property type="entry name" value="S1"/>
    <property type="match status" value="1"/>
</dbReference>
<evidence type="ECO:0000256" key="5">
    <source>
        <dbReference type="ARBA" id="ARBA00022801"/>
    </source>
</evidence>
<evidence type="ECO:0000259" key="9">
    <source>
        <dbReference type="PROSITE" id="PS50126"/>
    </source>
</evidence>
<dbReference type="GO" id="GO:0008859">
    <property type="term" value="F:exoribonuclease II activity"/>
    <property type="evidence" value="ECO:0007669"/>
    <property type="project" value="UniProtKB-UniRule"/>
</dbReference>
<dbReference type="InterPro" id="IPR011805">
    <property type="entry name" value="RNase_R"/>
</dbReference>
<dbReference type="InterPro" id="IPR040476">
    <property type="entry name" value="CSD2"/>
</dbReference>
<dbReference type="GO" id="GO:0006402">
    <property type="term" value="P:mRNA catabolic process"/>
    <property type="evidence" value="ECO:0007669"/>
    <property type="project" value="TreeGrafter"/>
</dbReference>
<dbReference type="HAMAP" id="MF_01895">
    <property type="entry name" value="RNase_R"/>
    <property type="match status" value="1"/>
</dbReference>
<comment type="function">
    <text evidence="8">3'-5' exoribonuclease that releases 5'-nucleoside monophosphates and is involved in maturation of structured RNAs.</text>
</comment>
<keyword evidence="4 8" id="KW-0540">Nuclease</keyword>
<dbReference type="InterPro" id="IPR013223">
    <property type="entry name" value="RNase_B_OB_dom"/>
</dbReference>
<dbReference type="InterPro" id="IPR011129">
    <property type="entry name" value="CSD"/>
</dbReference>
<evidence type="ECO:0000256" key="7">
    <source>
        <dbReference type="ARBA" id="ARBA00022884"/>
    </source>
</evidence>
<dbReference type="Proteomes" id="UP000824102">
    <property type="component" value="Unassembled WGS sequence"/>
</dbReference>
<dbReference type="SUPFAM" id="SSF50249">
    <property type="entry name" value="Nucleic acid-binding proteins"/>
    <property type="match status" value="4"/>
</dbReference>
<dbReference type="PROSITE" id="PS50126">
    <property type="entry name" value="S1"/>
    <property type="match status" value="1"/>
</dbReference>
<evidence type="ECO:0000256" key="3">
    <source>
        <dbReference type="ARBA" id="ARBA00022490"/>
    </source>
</evidence>
<evidence type="ECO:0000256" key="8">
    <source>
        <dbReference type="HAMAP-Rule" id="MF_01895"/>
    </source>
</evidence>
<proteinExistence type="inferred from homology"/>
<keyword evidence="3 8" id="KW-0963">Cytoplasm</keyword>
<comment type="catalytic activity">
    <reaction evidence="1 8">
        <text>Exonucleolytic cleavage in the 3'- to 5'-direction to yield nucleoside 5'-phosphates.</text>
        <dbReference type="EC" id="3.1.13.1"/>
    </reaction>
</comment>
<dbReference type="InterPro" id="IPR004476">
    <property type="entry name" value="RNase_II/RNase_R"/>
</dbReference>
<feature type="domain" description="S1 motif" evidence="9">
    <location>
        <begin position="614"/>
        <end position="692"/>
    </location>
</feature>
<dbReference type="NCBIfam" id="TIGR02063">
    <property type="entry name" value="RNase_R"/>
    <property type="match status" value="1"/>
</dbReference>
<evidence type="ECO:0000313" key="11">
    <source>
        <dbReference type="Proteomes" id="UP000824102"/>
    </source>
</evidence>
<reference evidence="10" key="1">
    <citation type="journal article" date="2021" name="PeerJ">
        <title>Extensive microbial diversity within the chicken gut microbiome revealed by metagenomics and culture.</title>
        <authorList>
            <person name="Gilroy R."/>
            <person name="Ravi A."/>
            <person name="Getino M."/>
            <person name="Pursley I."/>
            <person name="Horton D.L."/>
            <person name="Alikhan N.F."/>
            <person name="Baker D."/>
            <person name="Gharbi K."/>
            <person name="Hall N."/>
            <person name="Watson M."/>
            <person name="Adriaenssens E.M."/>
            <person name="Foster-Nyarko E."/>
            <person name="Jarju S."/>
            <person name="Secka A."/>
            <person name="Antonio M."/>
            <person name="Oren A."/>
            <person name="Chaudhuri R.R."/>
            <person name="La Ragione R."/>
            <person name="Hildebrand F."/>
            <person name="Pallen M.J."/>
        </authorList>
    </citation>
    <scope>NUCLEOTIDE SEQUENCE</scope>
    <source>
        <strain evidence="10">ChiW7-2402</strain>
    </source>
</reference>
<dbReference type="AlphaFoldDB" id="A0A9D2G3K1"/>
<gene>
    <name evidence="8 10" type="primary">rnr</name>
    <name evidence="10" type="ORF">H9964_02600</name>
</gene>
<dbReference type="Pfam" id="PF08206">
    <property type="entry name" value="OB_RNB"/>
    <property type="match status" value="1"/>
</dbReference>
<reference evidence="10" key="2">
    <citation type="submission" date="2021-04" db="EMBL/GenBank/DDBJ databases">
        <authorList>
            <person name="Gilroy R."/>
        </authorList>
    </citation>
    <scope>NUCLEOTIDE SEQUENCE</scope>
    <source>
        <strain evidence="10">ChiW7-2402</strain>
    </source>
</reference>
<dbReference type="PANTHER" id="PTHR23355">
    <property type="entry name" value="RIBONUCLEASE"/>
    <property type="match status" value="1"/>
</dbReference>
<evidence type="ECO:0000256" key="6">
    <source>
        <dbReference type="ARBA" id="ARBA00022839"/>
    </source>
</evidence>
<comment type="caution">
    <text evidence="10">The sequence shown here is derived from an EMBL/GenBank/DDBJ whole genome shotgun (WGS) entry which is preliminary data.</text>
</comment>
<comment type="similarity">
    <text evidence="8">Belongs to the RNR ribonuclease family. RNase R subfamily.</text>
</comment>
<evidence type="ECO:0000313" key="10">
    <source>
        <dbReference type="EMBL" id="HIZ72454.1"/>
    </source>
</evidence>
<keyword evidence="7 8" id="KW-0694">RNA-binding</keyword>
<dbReference type="InterPro" id="IPR050180">
    <property type="entry name" value="RNR_Ribonuclease"/>
</dbReference>